<proteinExistence type="inferred from homology"/>
<dbReference type="GO" id="GO:0003677">
    <property type="term" value="F:DNA binding"/>
    <property type="evidence" value="ECO:0007669"/>
    <property type="project" value="InterPro"/>
</dbReference>
<dbReference type="SUPFAM" id="SSF50118">
    <property type="entry name" value="Cell growth inhibitor/plasmid maintenance toxic component"/>
    <property type="match status" value="1"/>
</dbReference>
<dbReference type="Proteomes" id="UP000437824">
    <property type="component" value="Unassembled WGS sequence"/>
</dbReference>
<dbReference type="Pfam" id="PF02452">
    <property type="entry name" value="PemK_toxin"/>
    <property type="match status" value="1"/>
</dbReference>
<evidence type="ECO:0000313" key="3">
    <source>
        <dbReference type="EMBL" id="MTD60683.1"/>
    </source>
</evidence>
<dbReference type="RefSeq" id="WP_154779929.1">
    <property type="nucleotide sequence ID" value="NZ_WMBC01000003.1"/>
</dbReference>
<evidence type="ECO:0008006" key="5">
    <source>
        <dbReference type="Google" id="ProtNLM"/>
    </source>
</evidence>
<evidence type="ECO:0000313" key="4">
    <source>
        <dbReference type="Proteomes" id="UP000437824"/>
    </source>
</evidence>
<protein>
    <recommendedName>
        <fullName evidence="5">Toxin-antitoxin system, toxin component, MazF family</fullName>
    </recommendedName>
</protein>
<name>A0A844GF94_9FIRM</name>
<evidence type="ECO:0000256" key="1">
    <source>
        <dbReference type="ARBA" id="ARBA00007521"/>
    </source>
</evidence>
<sequence length="189" mass="21658">MGRKKSNARPVERGRKIHVNKYINQRGKTKPHRRSEASCKLTSKEPQFHEMTADQWPATKTPKQYEIWFAELGNHYGTSVQSGNRPVLVISNDMANRNSPIITVIPMSSKLKKLELPVHIPVTWRDCEMLRDEELEESILLVEQITTIDKMVLCSRLCRVTSAKKKQEIEVAVKKQFAMQACTGREAQA</sequence>
<organism evidence="3 4">
    <name type="scientific">Blautia luti DSM 14534 = JCM 17040</name>
    <dbReference type="NCBI Taxonomy" id="649762"/>
    <lineage>
        <taxon>Bacteria</taxon>
        <taxon>Bacillati</taxon>
        <taxon>Bacillota</taxon>
        <taxon>Clostridia</taxon>
        <taxon>Lachnospirales</taxon>
        <taxon>Lachnospiraceae</taxon>
        <taxon>Blautia</taxon>
    </lineage>
</organism>
<dbReference type="AlphaFoldDB" id="A0A844GF94"/>
<dbReference type="GO" id="GO:0006402">
    <property type="term" value="P:mRNA catabolic process"/>
    <property type="evidence" value="ECO:0007669"/>
    <property type="project" value="TreeGrafter"/>
</dbReference>
<dbReference type="Gene3D" id="2.30.30.110">
    <property type="match status" value="1"/>
</dbReference>
<dbReference type="PANTHER" id="PTHR33988">
    <property type="entry name" value="ENDORIBONUCLEASE MAZF-RELATED"/>
    <property type="match status" value="1"/>
</dbReference>
<dbReference type="PANTHER" id="PTHR33988:SF2">
    <property type="entry name" value="ENDORIBONUCLEASE MAZF"/>
    <property type="match status" value="1"/>
</dbReference>
<dbReference type="GO" id="GO:0004521">
    <property type="term" value="F:RNA endonuclease activity"/>
    <property type="evidence" value="ECO:0007669"/>
    <property type="project" value="TreeGrafter"/>
</dbReference>
<comment type="caution">
    <text evidence="3">The sequence shown here is derived from an EMBL/GenBank/DDBJ whole genome shotgun (WGS) entry which is preliminary data.</text>
</comment>
<gene>
    <name evidence="3" type="ORF">GKZ57_05245</name>
</gene>
<dbReference type="EMBL" id="WMBC01000003">
    <property type="protein sequence ID" value="MTD60683.1"/>
    <property type="molecule type" value="Genomic_DNA"/>
</dbReference>
<reference evidence="3 4" key="1">
    <citation type="submission" date="2019-11" db="EMBL/GenBank/DDBJ databases">
        <title>Draft genome sequence of Blautia luti DSM 14534T, isolated from human stool.</title>
        <authorList>
            <person name="Ortiz R."/>
            <person name="Melis-Arcos F."/>
            <person name="Covarrubias P."/>
            <person name="Cardenas J.P."/>
            <person name="Perez-Donoso J."/>
            <person name="Almonacid D."/>
        </authorList>
    </citation>
    <scope>NUCLEOTIDE SEQUENCE [LARGE SCALE GENOMIC DNA]</scope>
    <source>
        <strain evidence="3 4">DSM 14534</strain>
    </source>
</reference>
<dbReference type="GO" id="GO:0016075">
    <property type="term" value="P:rRNA catabolic process"/>
    <property type="evidence" value="ECO:0007669"/>
    <property type="project" value="TreeGrafter"/>
</dbReference>
<comment type="similarity">
    <text evidence="1">Belongs to the PemK/MazF family.</text>
</comment>
<dbReference type="InterPro" id="IPR011067">
    <property type="entry name" value="Plasmid_toxin/cell-grow_inhib"/>
</dbReference>
<dbReference type="InterPro" id="IPR003477">
    <property type="entry name" value="PemK-like"/>
</dbReference>
<keyword evidence="2" id="KW-1277">Toxin-antitoxin system</keyword>
<evidence type="ECO:0000256" key="2">
    <source>
        <dbReference type="ARBA" id="ARBA00022649"/>
    </source>
</evidence>
<accession>A0A844GF94</accession>